<dbReference type="GO" id="GO:0016020">
    <property type="term" value="C:membrane"/>
    <property type="evidence" value="ECO:0007669"/>
    <property type="project" value="TreeGrafter"/>
</dbReference>
<accession>A0A9W8DST0</accession>
<evidence type="ECO:0000313" key="3">
    <source>
        <dbReference type="Proteomes" id="UP001150538"/>
    </source>
</evidence>
<dbReference type="OrthoDB" id="10267033at2759"/>
<organism evidence="2 3">
    <name type="scientific">Mycoemilia scoparia</name>
    <dbReference type="NCBI Taxonomy" id="417184"/>
    <lineage>
        <taxon>Eukaryota</taxon>
        <taxon>Fungi</taxon>
        <taxon>Fungi incertae sedis</taxon>
        <taxon>Zoopagomycota</taxon>
        <taxon>Kickxellomycotina</taxon>
        <taxon>Kickxellomycetes</taxon>
        <taxon>Kickxellales</taxon>
        <taxon>Kickxellaceae</taxon>
        <taxon>Mycoemilia</taxon>
    </lineage>
</organism>
<dbReference type="GO" id="GO:0090522">
    <property type="term" value="P:vesicle tethering involved in exocytosis"/>
    <property type="evidence" value="ECO:0007669"/>
    <property type="project" value="InterPro"/>
</dbReference>
<comment type="caution">
    <text evidence="2">The sequence shown here is derived from an EMBL/GenBank/DDBJ whole genome shotgun (WGS) entry which is preliminary data.</text>
</comment>
<dbReference type="InterPro" id="IPR007225">
    <property type="entry name" value="EXOC6/Sec15"/>
</dbReference>
<dbReference type="GO" id="GO:0006886">
    <property type="term" value="P:intracellular protein transport"/>
    <property type="evidence" value="ECO:0007669"/>
    <property type="project" value="InterPro"/>
</dbReference>
<dbReference type="InterPro" id="IPR048359">
    <property type="entry name" value="EXOC6_Sec15_N"/>
</dbReference>
<dbReference type="PANTHER" id="PTHR12702:SF0">
    <property type="entry name" value="EXOCYST COMPLEX COMPONENT 6"/>
    <property type="match status" value="1"/>
</dbReference>
<gene>
    <name evidence="2" type="primary">SEC15</name>
    <name evidence="2" type="ORF">H4219_000720</name>
</gene>
<dbReference type="AlphaFoldDB" id="A0A9W8DST0"/>
<protein>
    <submittedName>
        <fullName evidence="2">Rab GTPase-binding exocyst subunit S15</fullName>
    </submittedName>
</protein>
<dbReference type="Proteomes" id="UP001150538">
    <property type="component" value="Unassembled WGS sequence"/>
</dbReference>
<reference evidence="2" key="1">
    <citation type="submission" date="2022-07" db="EMBL/GenBank/DDBJ databases">
        <title>Phylogenomic reconstructions and comparative analyses of Kickxellomycotina fungi.</title>
        <authorList>
            <person name="Reynolds N.K."/>
            <person name="Stajich J.E."/>
            <person name="Barry K."/>
            <person name="Grigoriev I.V."/>
            <person name="Crous P."/>
            <person name="Smith M.E."/>
        </authorList>
    </citation>
    <scope>NUCLEOTIDE SEQUENCE</scope>
    <source>
        <strain evidence="2">NBRC 100468</strain>
    </source>
</reference>
<dbReference type="Pfam" id="PF20651">
    <property type="entry name" value="EXOC6_Sec15_N"/>
    <property type="match status" value="1"/>
</dbReference>
<dbReference type="PANTHER" id="PTHR12702">
    <property type="entry name" value="SEC15"/>
    <property type="match status" value="1"/>
</dbReference>
<dbReference type="EMBL" id="JANBPU010000005">
    <property type="protein sequence ID" value="KAJ1921403.1"/>
    <property type="molecule type" value="Genomic_DNA"/>
</dbReference>
<dbReference type="GO" id="GO:0000145">
    <property type="term" value="C:exocyst"/>
    <property type="evidence" value="ECO:0007669"/>
    <property type="project" value="TreeGrafter"/>
</dbReference>
<dbReference type="GO" id="GO:0006893">
    <property type="term" value="P:Golgi to plasma membrane transport"/>
    <property type="evidence" value="ECO:0007669"/>
    <property type="project" value="TreeGrafter"/>
</dbReference>
<evidence type="ECO:0000259" key="1">
    <source>
        <dbReference type="Pfam" id="PF20651"/>
    </source>
</evidence>
<feature type="domain" description="Exocyst complex component EXOC6/Sec15 N-terminal" evidence="1">
    <location>
        <begin position="69"/>
        <end position="242"/>
    </location>
</feature>
<name>A0A9W8DST0_9FUNG</name>
<proteinExistence type="predicted"/>
<evidence type="ECO:0000313" key="2">
    <source>
        <dbReference type="EMBL" id="KAJ1921403.1"/>
    </source>
</evidence>
<sequence length="430" mass="50153">MAELAQQQQLQQLIFLMVSMSTNNNEETNGLDMFKEGLFANPDSALEQLGPIFQSIYPSESQSKFKQQVDIFVKKKDAEILNICGNNKEASMLVMPGLTNTASMLSGINFDSTEAQLNIKALNTRLQVSGKTLYDKSAELLKLKRTYLNVEMAIQKVKACSEVMETIREFSEKVTDKKYYHAIKILENLKVYHLPKVKEYKFGKLLESSIVDMENKLQEVVNSDKNKWLHEMNHTTHEIGVMTMRRMERRQRAWKSRGEDAGIQRYVSPVVEFVLDEESEDQEHYTIDLKPFFQCLNINTKLGHQAEFRRDFINDRQGQYDNIRPKPDMLDSWTIGPFENMLYDLAGFFIMEHKLYTSSQDFRAKSDVDTLWELTIQDLLKLLTPKVQQLRQNPSLQKAVHDLFESFTYIMEEYSYNVRELRDIMPLLLL</sequence>
<keyword evidence="3" id="KW-1185">Reference proteome</keyword>